<evidence type="ECO:0000256" key="9">
    <source>
        <dbReference type="SAM" id="Phobius"/>
    </source>
</evidence>
<feature type="transmembrane region" description="Helical" evidence="9">
    <location>
        <begin position="88"/>
        <end position="106"/>
    </location>
</feature>
<name>A0A317CPM1_9GAMM</name>
<reference evidence="10 11" key="1">
    <citation type="submission" date="2018-05" db="EMBL/GenBank/DDBJ databases">
        <title>Leucothrix arctica sp. nov., isolated from Arctic seawater.</title>
        <authorList>
            <person name="Choi A."/>
            <person name="Baek K."/>
        </authorList>
    </citation>
    <scope>NUCLEOTIDE SEQUENCE [LARGE SCALE GENOMIC DNA]</scope>
    <source>
        <strain evidence="10 11">JCM 18388</strain>
    </source>
</reference>
<evidence type="ECO:0000313" key="11">
    <source>
        <dbReference type="Proteomes" id="UP000245539"/>
    </source>
</evidence>
<comment type="caution">
    <text evidence="10">The sequence shown here is derived from an EMBL/GenBank/DDBJ whole genome shotgun (WGS) entry which is preliminary data.</text>
</comment>
<feature type="transmembrane region" description="Helical" evidence="9">
    <location>
        <begin position="126"/>
        <end position="146"/>
    </location>
</feature>
<evidence type="ECO:0000256" key="6">
    <source>
        <dbReference type="ARBA" id="ARBA00022989"/>
    </source>
</evidence>
<sequence>MEITTQVLLWAFGLAFILGVVATKTNFCTMGAVSDVVNIGDTGRMRAWVFAMGAAILGVLVTGALGYVDISMTADNDVSNPPYRTAMFAWPRNVVGGLIFGIGMTLGSGCGNKTLLRVGGGNIKSVFVLLVMGLAAYMMIFTNVSYDYFIRWMEPAFIDLTNYDIEDQSLGSIVSGIGGFDADTTGLLIGAVLGVMLIQWALSSKDFTRSFDNVLAGVVVAAVIVAAWWVTTGEVGVELLDEVDMMDERPYAVGAQSFTFVQPSGHLLRWIETGFSNQMVTFALCAAFGVVAGGFLYSLVAGKFRIEWFSSWKDFFAHIIGGFLMGIGGVLAMGCTIGQAVTGVSTLALGSFLTFAAIVFGSALTMKIQYYGMVYEDESNFFKALSASLADMHLLPNSMRQLEKV</sequence>
<evidence type="ECO:0000256" key="1">
    <source>
        <dbReference type="ARBA" id="ARBA00004429"/>
    </source>
</evidence>
<evidence type="ECO:0000256" key="3">
    <source>
        <dbReference type="ARBA" id="ARBA00022475"/>
    </source>
</evidence>
<feature type="transmembrane region" description="Helical" evidence="9">
    <location>
        <begin position="184"/>
        <end position="202"/>
    </location>
</feature>
<keyword evidence="6 9" id="KW-1133">Transmembrane helix</keyword>
<dbReference type="EMBL" id="QGKM01000003">
    <property type="protein sequence ID" value="PWR00509.1"/>
    <property type="molecule type" value="Genomic_DNA"/>
</dbReference>
<keyword evidence="4" id="KW-0997">Cell inner membrane</keyword>
<feature type="transmembrane region" description="Helical" evidence="9">
    <location>
        <begin position="347"/>
        <end position="366"/>
    </location>
</feature>
<proteinExistence type="inferred from homology"/>
<keyword evidence="3" id="KW-1003">Cell membrane</keyword>
<keyword evidence="7 9" id="KW-0472">Membrane</keyword>
<dbReference type="RefSeq" id="WP_109835880.1">
    <property type="nucleotide sequence ID" value="NZ_QGKM01000003.1"/>
</dbReference>
<dbReference type="PANTHER" id="PTHR30574">
    <property type="entry name" value="INNER MEMBRANE PROTEIN YEDE"/>
    <property type="match status" value="1"/>
</dbReference>
<dbReference type="OrthoDB" id="9794165at2"/>
<keyword evidence="11" id="KW-1185">Reference proteome</keyword>
<dbReference type="Proteomes" id="UP000245539">
    <property type="component" value="Unassembled WGS sequence"/>
</dbReference>
<keyword evidence="2" id="KW-0813">Transport</keyword>
<feature type="transmembrane region" description="Helical" evidence="9">
    <location>
        <begin position="214"/>
        <end position="231"/>
    </location>
</feature>
<evidence type="ECO:0000256" key="4">
    <source>
        <dbReference type="ARBA" id="ARBA00022519"/>
    </source>
</evidence>
<feature type="transmembrane region" description="Helical" evidence="9">
    <location>
        <begin position="6"/>
        <end position="27"/>
    </location>
</feature>
<dbReference type="PANTHER" id="PTHR30574:SF1">
    <property type="entry name" value="SULPHUR TRANSPORT DOMAIN-CONTAINING PROTEIN"/>
    <property type="match status" value="1"/>
</dbReference>
<evidence type="ECO:0000256" key="8">
    <source>
        <dbReference type="ARBA" id="ARBA00035655"/>
    </source>
</evidence>
<organism evidence="10 11">
    <name type="scientific">Leucothrix pacifica</name>
    <dbReference type="NCBI Taxonomy" id="1247513"/>
    <lineage>
        <taxon>Bacteria</taxon>
        <taxon>Pseudomonadati</taxon>
        <taxon>Pseudomonadota</taxon>
        <taxon>Gammaproteobacteria</taxon>
        <taxon>Thiotrichales</taxon>
        <taxon>Thiotrichaceae</taxon>
        <taxon>Leucothrix</taxon>
    </lineage>
</organism>
<dbReference type="AlphaFoldDB" id="A0A317CPM1"/>
<comment type="subcellular location">
    <subcellularLocation>
        <location evidence="1">Cell inner membrane</location>
        <topology evidence="1">Multi-pass membrane protein</topology>
    </subcellularLocation>
</comment>
<evidence type="ECO:0000256" key="2">
    <source>
        <dbReference type="ARBA" id="ARBA00022448"/>
    </source>
</evidence>
<comment type="similarity">
    <text evidence="8">Belongs to the TsuA/YedE (TC 9.B.102) family.</text>
</comment>
<dbReference type="GO" id="GO:0005886">
    <property type="term" value="C:plasma membrane"/>
    <property type="evidence" value="ECO:0007669"/>
    <property type="project" value="UniProtKB-SubCell"/>
</dbReference>
<evidence type="ECO:0000313" key="10">
    <source>
        <dbReference type="EMBL" id="PWR00509.1"/>
    </source>
</evidence>
<feature type="transmembrane region" description="Helical" evidence="9">
    <location>
        <begin position="316"/>
        <end position="341"/>
    </location>
</feature>
<dbReference type="InterPro" id="IPR007272">
    <property type="entry name" value="Sulf_transp_TsuA/YedE"/>
</dbReference>
<protein>
    <submittedName>
        <fullName evidence="10">Uncharacterized protein</fullName>
    </submittedName>
</protein>
<gene>
    <name evidence="10" type="ORF">DKW60_01425</name>
</gene>
<dbReference type="Pfam" id="PF04143">
    <property type="entry name" value="Sulf_transp"/>
    <property type="match status" value="1"/>
</dbReference>
<evidence type="ECO:0000256" key="5">
    <source>
        <dbReference type="ARBA" id="ARBA00022692"/>
    </source>
</evidence>
<accession>A0A317CPM1</accession>
<feature type="transmembrane region" description="Helical" evidence="9">
    <location>
        <begin position="279"/>
        <end position="304"/>
    </location>
</feature>
<keyword evidence="5 9" id="KW-0812">Transmembrane</keyword>
<evidence type="ECO:0000256" key="7">
    <source>
        <dbReference type="ARBA" id="ARBA00023136"/>
    </source>
</evidence>
<feature type="transmembrane region" description="Helical" evidence="9">
    <location>
        <begin position="47"/>
        <end position="68"/>
    </location>
</feature>